<proteinExistence type="predicted"/>
<name>E6QVA1_9ZZZZ</name>
<organism evidence="1">
    <name type="scientific">mine drainage metagenome</name>
    <dbReference type="NCBI Taxonomy" id="410659"/>
    <lineage>
        <taxon>unclassified sequences</taxon>
        <taxon>metagenomes</taxon>
        <taxon>ecological metagenomes</taxon>
    </lineage>
</organism>
<reference evidence="1" key="1">
    <citation type="submission" date="2009-10" db="EMBL/GenBank/DDBJ databases">
        <title>Diversity of trophic interactions inside an arsenic-rich microbial ecosystem.</title>
        <authorList>
            <person name="Bertin P.N."/>
            <person name="Heinrich-Salmeron A."/>
            <person name="Pelletier E."/>
            <person name="Goulhen-Chollet F."/>
            <person name="Arsene-Ploetze F."/>
            <person name="Gallien S."/>
            <person name="Calteau A."/>
            <person name="Vallenet D."/>
            <person name="Casiot C."/>
            <person name="Chane-Woon-Ming B."/>
            <person name="Giloteaux L."/>
            <person name="Barakat M."/>
            <person name="Bonnefoy V."/>
            <person name="Bruneel O."/>
            <person name="Chandler M."/>
            <person name="Cleiss J."/>
            <person name="Duran R."/>
            <person name="Elbaz-Poulichet F."/>
            <person name="Fonknechten N."/>
            <person name="Lauga B."/>
            <person name="Mornico D."/>
            <person name="Ortet P."/>
            <person name="Schaeffer C."/>
            <person name="Siguier P."/>
            <person name="Alexander Thil Smith A."/>
            <person name="Van Dorsselaer A."/>
            <person name="Weissenbach J."/>
            <person name="Medigue C."/>
            <person name="Le Paslier D."/>
        </authorList>
    </citation>
    <scope>NUCLEOTIDE SEQUENCE</scope>
</reference>
<evidence type="ECO:0000313" key="1">
    <source>
        <dbReference type="EMBL" id="CBI11174.1"/>
    </source>
</evidence>
<protein>
    <submittedName>
        <fullName evidence="1">Uncharacterized protein</fullName>
    </submittedName>
</protein>
<dbReference type="AlphaFoldDB" id="E6QVA1"/>
<sequence length="163" mass="17788">MTQTRLYVETNIPASPFNTAVKNQLITSLVNAGKKVSKTPEYALDVNIDTQVIQFSRYSYEHDLTRQFVGAPTLIASGIWAIAATQPSTAGAVTALVAGNDTYTWFTSKYATGDVPKTEIIVNVSISNDREYLARSTTVYYVSDTDEDLYSASAAKHFTVVGN</sequence>
<accession>E6QVA1</accession>
<dbReference type="EMBL" id="CABR01000125">
    <property type="protein sequence ID" value="CBI11174.1"/>
    <property type="molecule type" value="Genomic_DNA"/>
</dbReference>
<comment type="caution">
    <text evidence="1">The sequence shown here is derived from an EMBL/GenBank/DDBJ whole genome shotgun (WGS) entry which is preliminary data.</text>
</comment>
<gene>
    <name evidence="1" type="ORF">CARN7_1987</name>
</gene>